<dbReference type="NCBIfam" id="TIGR00689">
    <property type="entry name" value="rpiB_lacA_lacB"/>
    <property type="match status" value="1"/>
</dbReference>
<dbReference type="GO" id="GO:0016853">
    <property type="term" value="F:isomerase activity"/>
    <property type="evidence" value="ECO:0007669"/>
    <property type="project" value="UniProtKB-KW"/>
</dbReference>
<dbReference type="RefSeq" id="WP_243538621.1">
    <property type="nucleotide sequence ID" value="NZ_CP093442.1"/>
</dbReference>
<name>A0ABY4CAK0_9BACT</name>
<dbReference type="EMBL" id="CP093442">
    <property type="protein sequence ID" value="UOF02003.1"/>
    <property type="molecule type" value="Genomic_DNA"/>
</dbReference>
<dbReference type="Pfam" id="PF02502">
    <property type="entry name" value="LacAB_rpiB"/>
    <property type="match status" value="1"/>
</dbReference>
<accession>A0ABY4CAK0</accession>
<dbReference type="InterPro" id="IPR036569">
    <property type="entry name" value="RpiB_LacA_LacB_sf"/>
</dbReference>
<evidence type="ECO:0000256" key="1">
    <source>
        <dbReference type="ARBA" id="ARBA00008754"/>
    </source>
</evidence>
<evidence type="ECO:0000313" key="3">
    <source>
        <dbReference type="Proteomes" id="UP000830116"/>
    </source>
</evidence>
<dbReference type="InterPro" id="IPR003500">
    <property type="entry name" value="RpiB_LacA_LacB"/>
</dbReference>
<dbReference type="PIRSF" id="PIRSF005384">
    <property type="entry name" value="RpiB_LacA_B"/>
    <property type="match status" value="1"/>
</dbReference>
<dbReference type="PANTHER" id="PTHR30345">
    <property type="entry name" value="RIBOSE-5-PHOSPHATE ISOMERASE B"/>
    <property type="match status" value="1"/>
</dbReference>
<keyword evidence="2" id="KW-0413">Isomerase</keyword>
<reference evidence="2" key="1">
    <citation type="submission" date="2022-03" db="EMBL/GenBank/DDBJ databases">
        <title>Genome Identification and Characterization of new species Bdellovibrio reynosense LBG001 sp. nov. from a Mexico soil sample.</title>
        <authorList>
            <person name="Camilli A."/>
            <person name="Ajao Y."/>
            <person name="Guo X."/>
        </authorList>
    </citation>
    <scope>NUCLEOTIDE SEQUENCE</scope>
    <source>
        <strain evidence="2">LBG001</strain>
    </source>
</reference>
<dbReference type="SUPFAM" id="SSF89623">
    <property type="entry name" value="Ribose/Galactose isomerase RpiB/AlsB"/>
    <property type="match status" value="1"/>
</dbReference>
<organism evidence="2 3">
    <name type="scientific">Bdellovibrio reynosensis</name>
    <dbReference type="NCBI Taxonomy" id="2835041"/>
    <lineage>
        <taxon>Bacteria</taxon>
        <taxon>Pseudomonadati</taxon>
        <taxon>Bdellovibrionota</taxon>
        <taxon>Bdellovibrionia</taxon>
        <taxon>Bdellovibrionales</taxon>
        <taxon>Pseudobdellovibrionaceae</taxon>
        <taxon>Bdellovibrio</taxon>
    </lineage>
</organism>
<dbReference type="PANTHER" id="PTHR30345:SF0">
    <property type="entry name" value="DNA DAMAGE-REPAIR_TOLERATION PROTEIN DRT102"/>
    <property type="match status" value="1"/>
</dbReference>
<keyword evidence="3" id="KW-1185">Reference proteome</keyword>
<evidence type="ECO:0000313" key="2">
    <source>
        <dbReference type="EMBL" id="UOF02003.1"/>
    </source>
</evidence>
<dbReference type="Gene3D" id="3.40.1400.10">
    <property type="entry name" value="Sugar-phosphate isomerase, RpiB/LacA/LacB"/>
    <property type="match status" value="1"/>
</dbReference>
<sequence length="156" mass="17108">MVVYTGCDHAGLDLKLKVMAAFPDLQWKDMGTYSGDSVDYPDYADKVCKHVVEAELSNQKNNIEDSINGPAIGILICGSGQGMAIRANRNPQVRAALCWNEDIAKLCREHNNANILVLSARFTAPDLAVKMVKSFLEGRFEGGRHQKRVAKLSAPC</sequence>
<dbReference type="NCBIfam" id="NF004051">
    <property type="entry name" value="PRK05571.1"/>
    <property type="match status" value="1"/>
</dbReference>
<comment type="similarity">
    <text evidence="1">Belongs to the LacAB/RpiB family.</text>
</comment>
<proteinExistence type="inferred from homology"/>
<protein>
    <submittedName>
        <fullName evidence="2">RpiB/LacA/LacB family sugar-phosphate isomerase</fullName>
    </submittedName>
</protein>
<gene>
    <name evidence="2" type="ORF">MNR06_03425</name>
</gene>
<dbReference type="Proteomes" id="UP000830116">
    <property type="component" value="Chromosome"/>
</dbReference>